<proteinExistence type="inferred from homology"/>
<keyword evidence="6" id="KW-1142">T=3 icosahedral capsid protein</keyword>
<dbReference type="GO" id="GO:0039617">
    <property type="term" value="C:T=3 icosahedral viral capsid"/>
    <property type="evidence" value="ECO:0007669"/>
    <property type="project" value="UniProtKB-KW"/>
</dbReference>
<dbReference type="KEGG" id="vg:14675233"/>
<evidence type="ECO:0000256" key="5">
    <source>
        <dbReference type="ARBA" id="ARBA00022844"/>
    </source>
</evidence>
<keyword evidence="4 8" id="KW-0167">Capsid protein</keyword>
<evidence type="ECO:0000259" key="7">
    <source>
        <dbReference type="Pfam" id="PF00729"/>
    </source>
</evidence>
<dbReference type="SUPFAM" id="SSF88633">
    <property type="entry name" value="Positive stranded ssRNA viruses"/>
    <property type="match status" value="1"/>
</dbReference>
<dbReference type="RefSeq" id="YP_007501039.1">
    <property type="nucleotide sequence ID" value="NC_020415.1"/>
</dbReference>
<dbReference type="OrthoDB" id="17533at10239"/>
<reference evidence="8 9" key="1">
    <citation type="journal article" date="2013" name="Arch. Virol.">
        <title>Complete nucleotide sequence of Rosa rugosa leaf distortion virus, a new member of the family Tombusviridae.</title>
        <authorList>
            <person name="Mollov D."/>
            <person name="Lockhart B."/>
            <person name="Zlesak D.C."/>
        </authorList>
    </citation>
    <scope>NUCLEOTIDE SEQUENCE [LARGE SCALE GENOMIC DNA]</scope>
    <source>
        <strain evidence="8">MN-3</strain>
    </source>
</reference>
<dbReference type="InterPro" id="IPR000937">
    <property type="entry name" value="Capsid_prot_S-dom_vir"/>
</dbReference>
<dbReference type="InterPro" id="IPR029053">
    <property type="entry name" value="Viral_coat"/>
</dbReference>
<keyword evidence="9" id="KW-1185">Reference proteome</keyword>
<dbReference type="Proteomes" id="UP000203089">
    <property type="component" value="Segment"/>
</dbReference>
<dbReference type="Gene3D" id="2.60.120.20">
    <property type="match status" value="1"/>
</dbReference>
<keyword evidence="5" id="KW-0946">Virion</keyword>
<dbReference type="EMBL" id="KC166238">
    <property type="protein sequence ID" value="AGF70697.1"/>
    <property type="molecule type" value="Genomic_RNA"/>
</dbReference>
<dbReference type="Pfam" id="PF00729">
    <property type="entry name" value="Viral_coat"/>
    <property type="match status" value="1"/>
</dbReference>
<dbReference type="GeneID" id="14675233"/>
<dbReference type="GO" id="GO:0005198">
    <property type="term" value="F:structural molecule activity"/>
    <property type="evidence" value="ECO:0007669"/>
    <property type="project" value="InterPro"/>
</dbReference>
<comment type="similarity">
    <text evidence="2">Belongs to the icosahedral plant coat protein family.</text>
</comment>
<accession>M1NT64</accession>
<protein>
    <recommendedName>
        <fullName evidence="3">Capsid protein</fullName>
    </recommendedName>
</protein>
<feature type="domain" description="Icosahedral viral capsid protein S" evidence="7">
    <location>
        <begin position="70"/>
        <end position="234"/>
    </location>
</feature>
<name>M1NT64_9TOMB</name>
<evidence type="ECO:0000256" key="4">
    <source>
        <dbReference type="ARBA" id="ARBA00022561"/>
    </source>
</evidence>
<comment type="subcellular location">
    <subcellularLocation>
        <location evidence="1">Virion</location>
    </subcellularLocation>
</comment>
<evidence type="ECO:0000313" key="8">
    <source>
        <dbReference type="EMBL" id="AGF70697.1"/>
    </source>
</evidence>
<sequence length="339" mass="36916">MAAADSPQVIQAASAGAQWAIKLRAKGWRSLTKLQKAQARTHGVGPVTPATIVPKVTRLVNGNPGNVRRRNGEPGNAMKSMTITKQEYLGTISAGGGVKTFILDPRNVRSFPQLSAFCLGYNKYKFTKLAFRYSPRVNDTTAGIICAYTSDSSDEAPRSKYQMYSINPRYEAVASKPLIVSIPPTKEPKFLRDKSSDDAKLVDSGSIHCLIDGDHEGKLGEIFLDLTVVLSEPTFNQCSMQEVTKTRHIKGPGYVQPSFQDGVVTLTFQASGSYLCTYSCAPITSLSQTGMEEAARVTTTSTEESSGFVEVVTEEPLSSVKFQFLNPASSKFHAYVTRM</sequence>
<evidence type="ECO:0000256" key="6">
    <source>
        <dbReference type="ARBA" id="ARBA00023060"/>
    </source>
</evidence>
<evidence type="ECO:0000256" key="3">
    <source>
        <dbReference type="ARBA" id="ARBA00018091"/>
    </source>
</evidence>
<evidence type="ECO:0000313" key="9">
    <source>
        <dbReference type="Proteomes" id="UP000203089"/>
    </source>
</evidence>
<evidence type="ECO:0000256" key="1">
    <source>
        <dbReference type="ARBA" id="ARBA00004328"/>
    </source>
</evidence>
<organism evidence="8 9">
    <name type="scientific">Rosa rugosa leaf distortion virus</name>
    <dbReference type="NCBI Taxonomy" id="535898"/>
    <lineage>
        <taxon>Viruses</taxon>
        <taxon>Riboviria</taxon>
        <taxon>Orthornavirae</taxon>
        <taxon>Kitrinoviricota</taxon>
        <taxon>Tolucaviricetes</taxon>
        <taxon>Tolivirales</taxon>
        <taxon>Tombusviridae</taxon>
        <taxon>Procedovirinae</taxon>
        <taxon>Pelarspovirus</taxon>
        <taxon>Pelarspovirus rosae</taxon>
    </lineage>
</organism>
<evidence type="ECO:0000256" key="2">
    <source>
        <dbReference type="ARBA" id="ARBA00007446"/>
    </source>
</evidence>